<sequence>MGQRATRPVYASAGRQRTPGRLPFKWHRKSQRLTPTYEGSLDKLFFDVAVQTEPPIGRPRASTQSDSQFEATDQGDVPIRHTYSKTAEKAQRCQDKDGRLFDEIIELLERDVAESARTSRYLQHCMLADIKATEKAVAELPWPASHSLVVPDAFGECAVNAPSSVRGRLDGGHSGYTQDSDSEAASLREFEELEKSCELMEKACRVQRQNVEKPVVRVRRVRAASRLRSPSDCSSNKAKEESAAPSQDNKLWIECPAENLKVFNNPEDRRIASIARVSGCRIKLTETRRKSALGQWQQLVLIQPTTETGLQKCMNLLDEKFPEFRTGFKPRYSK</sequence>
<dbReference type="AlphaFoldDB" id="A0A3P6RPS5"/>
<reference evidence="2 3" key="1">
    <citation type="submission" date="2018-11" db="EMBL/GenBank/DDBJ databases">
        <authorList>
            <consortium name="Pathogen Informatics"/>
        </authorList>
    </citation>
    <scope>NUCLEOTIDE SEQUENCE [LARGE SCALE GENOMIC DNA]</scope>
</reference>
<accession>A0A3P6RPS5</accession>
<evidence type="ECO:0000313" key="3">
    <source>
        <dbReference type="Proteomes" id="UP000281553"/>
    </source>
</evidence>
<keyword evidence="3" id="KW-1185">Reference proteome</keyword>
<feature type="region of interest" description="Disordered" evidence="1">
    <location>
        <begin position="1"/>
        <end position="21"/>
    </location>
</feature>
<protein>
    <submittedName>
        <fullName evidence="2">Uncharacterized protein</fullName>
    </submittedName>
</protein>
<feature type="compositionally biased region" description="Polar residues" evidence="1">
    <location>
        <begin position="61"/>
        <end position="71"/>
    </location>
</feature>
<gene>
    <name evidence="2" type="ORF">DILT_LOCUS1513</name>
</gene>
<proteinExistence type="predicted"/>
<evidence type="ECO:0000256" key="1">
    <source>
        <dbReference type="SAM" id="MobiDB-lite"/>
    </source>
</evidence>
<organism evidence="2 3">
    <name type="scientific">Dibothriocephalus latus</name>
    <name type="common">Fish tapeworm</name>
    <name type="synonym">Diphyllobothrium latum</name>
    <dbReference type="NCBI Taxonomy" id="60516"/>
    <lineage>
        <taxon>Eukaryota</taxon>
        <taxon>Metazoa</taxon>
        <taxon>Spiralia</taxon>
        <taxon>Lophotrochozoa</taxon>
        <taxon>Platyhelminthes</taxon>
        <taxon>Cestoda</taxon>
        <taxon>Eucestoda</taxon>
        <taxon>Diphyllobothriidea</taxon>
        <taxon>Diphyllobothriidae</taxon>
        <taxon>Dibothriocephalus</taxon>
    </lineage>
</organism>
<dbReference type="OrthoDB" id="6253957at2759"/>
<evidence type="ECO:0000313" key="2">
    <source>
        <dbReference type="EMBL" id="VDK45721.1"/>
    </source>
</evidence>
<feature type="region of interest" description="Disordered" evidence="1">
    <location>
        <begin position="55"/>
        <end position="80"/>
    </location>
</feature>
<dbReference type="EMBL" id="UYRU01010549">
    <property type="protein sequence ID" value="VDK45721.1"/>
    <property type="molecule type" value="Genomic_DNA"/>
</dbReference>
<name>A0A3P6RPS5_DIBLA</name>
<dbReference type="Proteomes" id="UP000281553">
    <property type="component" value="Unassembled WGS sequence"/>
</dbReference>